<dbReference type="AlphaFoldDB" id="A0AAP0FYK5"/>
<dbReference type="Gene3D" id="1.20.140.40">
    <property type="entry name" value="Invertase/pectin methylesterase inhibitor family protein"/>
    <property type="match status" value="1"/>
</dbReference>
<protein>
    <recommendedName>
        <fullName evidence="5">Pectinesterase inhibitor domain-containing protein</fullName>
    </recommendedName>
</protein>
<dbReference type="EMBL" id="JBBWWQ010000016">
    <property type="protein sequence ID" value="KAK8925830.1"/>
    <property type="molecule type" value="Genomic_DNA"/>
</dbReference>
<evidence type="ECO:0000313" key="7">
    <source>
        <dbReference type="Proteomes" id="UP001418222"/>
    </source>
</evidence>
<dbReference type="SMART" id="SM00856">
    <property type="entry name" value="PMEI"/>
    <property type="match status" value="1"/>
</dbReference>
<dbReference type="Pfam" id="PF04043">
    <property type="entry name" value="PMEI"/>
    <property type="match status" value="1"/>
</dbReference>
<feature type="domain" description="Pectinesterase inhibitor" evidence="5">
    <location>
        <begin position="33"/>
        <end position="179"/>
    </location>
</feature>
<gene>
    <name evidence="6" type="ORF">KSP39_PZI018049</name>
</gene>
<evidence type="ECO:0000256" key="1">
    <source>
        <dbReference type="ARBA" id="ARBA00022729"/>
    </source>
</evidence>
<dbReference type="SUPFAM" id="SSF101148">
    <property type="entry name" value="Plant invertase/pectin methylesterase inhibitor"/>
    <property type="match status" value="1"/>
</dbReference>
<evidence type="ECO:0000259" key="5">
    <source>
        <dbReference type="SMART" id="SM00856"/>
    </source>
</evidence>
<evidence type="ECO:0000256" key="4">
    <source>
        <dbReference type="SAM" id="SignalP"/>
    </source>
</evidence>
<accession>A0AAP0FYK5</accession>
<dbReference type="CDD" id="cd15800">
    <property type="entry name" value="PMEI-like_2"/>
    <property type="match status" value="1"/>
</dbReference>
<reference evidence="6 7" key="1">
    <citation type="journal article" date="2022" name="Nat. Plants">
        <title>Genomes of leafy and leafless Platanthera orchids illuminate the evolution of mycoheterotrophy.</title>
        <authorList>
            <person name="Li M.H."/>
            <person name="Liu K.W."/>
            <person name="Li Z."/>
            <person name="Lu H.C."/>
            <person name="Ye Q.L."/>
            <person name="Zhang D."/>
            <person name="Wang J.Y."/>
            <person name="Li Y.F."/>
            <person name="Zhong Z.M."/>
            <person name="Liu X."/>
            <person name="Yu X."/>
            <person name="Liu D.K."/>
            <person name="Tu X.D."/>
            <person name="Liu B."/>
            <person name="Hao Y."/>
            <person name="Liao X.Y."/>
            <person name="Jiang Y.T."/>
            <person name="Sun W.H."/>
            <person name="Chen J."/>
            <person name="Chen Y.Q."/>
            <person name="Ai Y."/>
            <person name="Zhai J.W."/>
            <person name="Wu S.S."/>
            <person name="Zhou Z."/>
            <person name="Hsiao Y.Y."/>
            <person name="Wu W.L."/>
            <person name="Chen Y.Y."/>
            <person name="Lin Y.F."/>
            <person name="Hsu J.L."/>
            <person name="Li C.Y."/>
            <person name="Wang Z.W."/>
            <person name="Zhao X."/>
            <person name="Zhong W.Y."/>
            <person name="Ma X.K."/>
            <person name="Ma L."/>
            <person name="Huang J."/>
            <person name="Chen G.Z."/>
            <person name="Huang M.Z."/>
            <person name="Huang L."/>
            <person name="Peng D.H."/>
            <person name="Luo Y.B."/>
            <person name="Zou S.Q."/>
            <person name="Chen S.P."/>
            <person name="Lan S."/>
            <person name="Tsai W.C."/>
            <person name="Van de Peer Y."/>
            <person name="Liu Z.J."/>
        </authorList>
    </citation>
    <scope>NUCLEOTIDE SEQUENCE [LARGE SCALE GENOMIC DNA]</scope>
    <source>
        <strain evidence="6">Lor287</strain>
    </source>
</reference>
<evidence type="ECO:0000313" key="6">
    <source>
        <dbReference type="EMBL" id="KAK8925830.1"/>
    </source>
</evidence>
<evidence type="ECO:0000256" key="3">
    <source>
        <dbReference type="ARBA" id="ARBA00038471"/>
    </source>
</evidence>
<dbReference type="PANTHER" id="PTHR35357">
    <property type="entry name" value="OS02G0537100 PROTEIN"/>
    <property type="match status" value="1"/>
</dbReference>
<organism evidence="6 7">
    <name type="scientific">Platanthera zijinensis</name>
    <dbReference type="NCBI Taxonomy" id="2320716"/>
    <lineage>
        <taxon>Eukaryota</taxon>
        <taxon>Viridiplantae</taxon>
        <taxon>Streptophyta</taxon>
        <taxon>Embryophyta</taxon>
        <taxon>Tracheophyta</taxon>
        <taxon>Spermatophyta</taxon>
        <taxon>Magnoliopsida</taxon>
        <taxon>Liliopsida</taxon>
        <taxon>Asparagales</taxon>
        <taxon>Orchidaceae</taxon>
        <taxon>Orchidoideae</taxon>
        <taxon>Orchideae</taxon>
        <taxon>Orchidinae</taxon>
        <taxon>Platanthera</taxon>
    </lineage>
</organism>
<dbReference type="Proteomes" id="UP001418222">
    <property type="component" value="Unassembled WGS sequence"/>
</dbReference>
<dbReference type="InterPro" id="IPR006501">
    <property type="entry name" value="Pectinesterase_inhib_dom"/>
</dbReference>
<comment type="caution">
    <text evidence="6">The sequence shown here is derived from an EMBL/GenBank/DDBJ whole genome shotgun (WGS) entry which is preliminary data.</text>
</comment>
<feature type="signal peptide" evidence="4">
    <location>
        <begin position="1"/>
        <end position="22"/>
    </location>
</feature>
<dbReference type="PANTHER" id="PTHR35357:SF24">
    <property type="entry name" value="OS04G0587200 PROTEIN"/>
    <property type="match status" value="1"/>
</dbReference>
<keyword evidence="7" id="KW-1185">Reference proteome</keyword>
<keyword evidence="2" id="KW-1015">Disulfide bond</keyword>
<dbReference type="GO" id="GO:0004857">
    <property type="term" value="F:enzyme inhibitor activity"/>
    <property type="evidence" value="ECO:0007669"/>
    <property type="project" value="InterPro"/>
</dbReference>
<feature type="chain" id="PRO_5042946786" description="Pectinesterase inhibitor domain-containing protein" evidence="4">
    <location>
        <begin position="23"/>
        <end position="193"/>
    </location>
</feature>
<comment type="similarity">
    <text evidence="3">Belongs to the PMEI family.</text>
</comment>
<evidence type="ECO:0000256" key="2">
    <source>
        <dbReference type="ARBA" id="ARBA00023157"/>
    </source>
</evidence>
<proteinExistence type="inferred from homology"/>
<dbReference type="NCBIfam" id="TIGR01614">
    <property type="entry name" value="PME_inhib"/>
    <property type="match status" value="1"/>
</dbReference>
<sequence length="193" mass="21099">MRPIVLFAVFALVAALLHPSAAARTPASFAAIAFHNAVGSFCNHTVYSDLCVKTIVENAPTFKPLNQDTVLAILMSAVDSKAHEAKAFLLGLTKQHTLNSQTRELLRECVETYSNAIGNLADARRAIQARDTGARDALINSMIPNFESCDDGFTEFYLKSPMTAWTNVLKNMVDNCLAIVRMHSPYGPGFHLN</sequence>
<keyword evidence="1 4" id="KW-0732">Signal</keyword>
<dbReference type="InterPro" id="IPR035513">
    <property type="entry name" value="Invertase/methylesterase_inhib"/>
</dbReference>
<name>A0AAP0FYK5_9ASPA</name>